<dbReference type="InterPro" id="IPR000524">
    <property type="entry name" value="Tscrpt_reg_HTH_GntR"/>
</dbReference>
<dbReference type="EMBL" id="NVVJ01000071">
    <property type="protein sequence ID" value="PCJ21838.1"/>
    <property type="molecule type" value="Genomic_DNA"/>
</dbReference>
<comment type="caution">
    <text evidence="7">The sequence shown here is derived from an EMBL/GenBank/DDBJ whole genome shotgun (WGS) entry which is preliminary data.</text>
</comment>
<dbReference type="AlphaFoldDB" id="A0A2A5ASV1"/>
<dbReference type="PANTHER" id="PTHR46577">
    <property type="entry name" value="HTH-TYPE TRANSCRIPTIONAL REGULATORY PROTEIN GABR"/>
    <property type="match status" value="1"/>
</dbReference>
<dbReference type="Gene3D" id="3.40.640.10">
    <property type="entry name" value="Type I PLP-dependent aspartate aminotransferase-like (Major domain)"/>
    <property type="match status" value="1"/>
</dbReference>
<evidence type="ECO:0000313" key="8">
    <source>
        <dbReference type="Proteomes" id="UP000218327"/>
    </source>
</evidence>
<dbReference type="InterPro" id="IPR015424">
    <property type="entry name" value="PyrdxlP-dep_Trfase"/>
</dbReference>
<accession>A0A2A5ASV1</accession>
<keyword evidence="3" id="KW-0805">Transcription regulation</keyword>
<dbReference type="Gene3D" id="1.10.10.10">
    <property type="entry name" value="Winged helix-like DNA-binding domain superfamily/Winged helix DNA-binding domain"/>
    <property type="match status" value="1"/>
</dbReference>
<dbReference type="InterPro" id="IPR036390">
    <property type="entry name" value="WH_DNA-bd_sf"/>
</dbReference>
<dbReference type="InterPro" id="IPR051446">
    <property type="entry name" value="HTH_trans_reg/aminotransferase"/>
</dbReference>
<dbReference type="SUPFAM" id="SSF46785">
    <property type="entry name" value="Winged helix' DNA-binding domain"/>
    <property type="match status" value="1"/>
</dbReference>
<dbReference type="Pfam" id="PF00155">
    <property type="entry name" value="Aminotran_1_2"/>
    <property type="match status" value="1"/>
</dbReference>
<dbReference type="InterPro" id="IPR036388">
    <property type="entry name" value="WH-like_DNA-bd_sf"/>
</dbReference>
<keyword evidence="2" id="KW-0663">Pyridoxal phosphate</keyword>
<evidence type="ECO:0000256" key="3">
    <source>
        <dbReference type="ARBA" id="ARBA00023015"/>
    </source>
</evidence>
<sequence length="467" mass="52196">MPIINASQFITELDRSENLCDQLALALRQKIQQGILEAGTRLPATRALANELEVSRTTTQLAYDQLSAEGYIVSRRGCGTFIADMAATIASLSPKPASGNYSGLSAYGQSLLKTDFYPYFDTVAKPEKDSDFDFRCGLPDANLFPHKQWLKAQRKILRSTNLNHMHFLQAQGVAELRKNLVRHLKRNRGLHCREEQILVTSGFQQNLQIMMRILCEKRDQILTEYPGYPVVETMANAEGLQVSKVEVDESGISVSDLEKKSNSNARLLYVTPSHQYPLGVVLPVERRRALIAWANKRNTFILEDDYDGEFRYAGAPIEALMSLDDNERVVFMGSFSKTMSVGIRLGFMVLPESLVEAAAKARWCMGGFNQVIDQLTMAALIADGTYDKHVKRCKLIYSKRRKELIGALSKSLKCSYKITGDQAGLHLTIWIPGLNKTKMLKLIAMTETAGLRISALVNRQFSGAVSE</sequence>
<dbReference type="CDD" id="cd00609">
    <property type="entry name" value="AAT_like"/>
    <property type="match status" value="1"/>
</dbReference>
<dbReference type="GO" id="GO:0003700">
    <property type="term" value="F:DNA-binding transcription factor activity"/>
    <property type="evidence" value="ECO:0007669"/>
    <property type="project" value="InterPro"/>
</dbReference>
<name>A0A2A5ASV1_9GAMM</name>
<evidence type="ECO:0000256" key="5">
    <source>
        <dbReference type="ARBA" id="ARBA00023163"/>
    </source>
</evidence>
<evidence type="ECO:0000256" key="4">
    <source>
        <dbReference type="ARBA" id="ARBA00023125"/>
    </source>
</evidence>
<dbReference type="PANTHER" id="PTHR46577:SF1">
    <property type="entry name" value="HTH-TYPE TRANSCRIPTIONAL REGULATORY PROTEIN GABR"/>
    <property type="match status" value="1"/>
</dbReference>
<reference evidence="8" key="1">
    <citation type="submission" date="2017-08" db="EMBL/GenBank/DDBJ databases">
        <title>A dynamic microbial community with high functional redundancy inhabits the cold, oxic subseafloor aquifer.</title>
        <authorList>
            <person name="Tully B.J."/>
            <person name="Wheat C.G."/>
            <person name="Glazer B.T."/>
            <person name="Huber J.A."/>
        </authorList>
    </citation>
    <scope>NUCLEOTIDE SEQUENCE [LARGE SCALE GENOMIC DNA]</scope>
</reference>
<dbReference type="InterPro" id="IPR004839">
    <property type="entry name" value="Aminotransferase_I/II_large"/>
</dbReference>
<dbReference type="InterPro" id="IPR015421">
    <property type="entry name" value="PyrdxlP-dep_Trfase_major"/>
</dbReference>
<keyword evidence="5" id="KW-0804">Transcription</keyword>
<evidence type="ECO:0000259" key="6">
    <source>
        <dbReference type="PROSITE" id="PS50949"/>
    </source>
</evidence>
<dbReference type="SMART" id="SM00345">
    <property type="entry name" value="HTH_GNTR"/>
    <property type="match status" value="1"/>
</dbReference>
<keyword evidence="4" id="KW-0238">DNA-binding</keyword>
<evidence type="ECO:0000313" key="7">
    <source>
        <dbReference type="EMBL" id="PCJ21838.1"/>
    </source>
</evidence>
<proteinExistence type="inferred from homology"/>
<dbReference type="SUPFAM" id="SSF53383">
    <property type="entry name" value="PLP-dependent transferases"/>
    <property type="match status" value="1"/>
</dbReference>
<dbReference type="Pfam" id="PF00392">
    <property type="entry name" value="GntR"/>
    <property type="match status" value="1"/>
</dbReference>
<feature type="non-terminal residue" evidence="7">
    <location>
        <position position="467"/>
    </location>
</feature>
<evidence type="ECO:0000256" key="2">
    <source>
        <dbReference type="ARBA" id="ARBA00022898"/>
    </source>
</evidence>
<dbReference type="CDD" id="cd07377">
    <property type="entry name" value="WHTH_GntR"/>
    <property type="match status" value="1"/>
</dbReference>
<gene>
    <name evidence="7" type="ORF">COA96_15215</name>
</gene>
<dbReference type="GO" id="GO:0030170">
    <property type="term" value="F:pyridoxal phosphate binding"/>
    <property type="evidence" value="ECO:0007669"/>
    <property type="project" value="InterPro"/>
</dbReference>
<feature type="domain" description="HTH gntR-type" evidence="6">
    <location>
        <begin position="17"/>
        <end position="85"/>
    </location>
</feature>
<protein>
    <recommendedName>
        <fullName evidence="6">HTH gntR-type domain-containing protein</fullName>
    </recommendedName>
</protein>
<dbReference type="PRINTS" id="PR00035">
    <property type="entry name" value="HTHGNTR"/>
</dbReference>
<dbReference type="PROSITE" id="PS50949">
    <property type="entry name" value="HTH_GNTR"/>
    <property type="match status" value="1"/>
</dbReference>
<dbReference type="GO" id="GO:0003677">
    <property type="term" value="F:DNA binding"/>
    <property type="evidence" value="ECO:0007669"/>
    <property type="project" value="UniProtKB-KW"/>
</dbReference>
<evidence type="ECO:0000256" key="1">
    <source>
        <dbReference type="ARBA" id="ARBA00005384"/>
    </source>
</evidence>
<organism evidence="7 8">
    <name type="scientific">SAR86 cluster bacterium</name>
    <dbReference type="NCBI Taxonomy" id="2030880"/>
    <lineage>
        <taxon>Bacteria</taxon>
        <taxon>Pseudomonadati</taxon>
        <taxon>Pseudomonadota</taxon>
        <taxon>Gammaproteobacteria</taxon>
        <taxon>SAR86 cluster</taxon>
    </lineage>
</organism>
<comment type="similarity">
    <text evidence="1">In the C-terminal section; belongs to the class-I pyridoxal-phosphate-dependent aminotransferase family.</text>
</comment>
<dbReference type="Proteomes" id="UP000218327">
    <property type="component" value="Unassembled WGS sequence"/>
</dbReference>